<dbReference type="InterPro" id="IPR043502">
    <property type="entry name" value="DNA/RNA_pol_sf"/>
</dbReference>
<keyword evidence="11 13" id="KW-0539">Nucleus</keyword>
<evidence type="ECO:0000259" key="15">
    <source>
        <dbReference type="PROSITE" id="PS50878"/>
    </source>
</evidence>
<comment type="caution">
    <text evidence="16">The sequence shown here is derived from an EMBL/GenBank/DDBJ whole genome shotgun (WGS) entry which is preliminary data.</text>
</comment>
<comment type="function">
    <text evidence="13">Telomerase is a ribonucleoprotein enzyme essential for the replication of chromosome termini in most eukaryotes. It elongates telomeres. It is a reverse transcriptase that adds simple sequence repeats to chromosome ends by copying a template sequence within the RNA component of the enzyme.</text>
</comment>
<dbReference type="PANTHER" id="PTHR12066">
    <property type="entry name" value="TELOMERASE REVERSE TRANSCRIPTASE"/>
    <property type="match status" value="1"/>
</dbReference>
<protein>
    <recommendedName>
        <fullName evidence="3 13">Telomerase reverse transcriptase</fullName>
        <ecNumber evidence="2 13">2.7.7.49</ecNumber>
    </recommendedName>
    <alternativeName>
        <fullName evidence="13">Telomerase catalytic subunit</fullName>
    </alternativeName>
</protein>
<evidence type="ECO:0000256" key="1">
    <source>
        <dbReference type="ARBA" id="ARBA00008001"/>
    </source>
</evidence>
<dbReference type="InterPro" id="IPR000477">
    <property type="entry name" value="RT_dom"/>
</dbReference>
<dbReference type="GO" id="GO:0007004">
    <property type="term" value="P:telomere maintenance via telomerase"/>
    <property type="evidence" value="ECO:0007669"/>
    <property type="project" value="TreeGrafter"/>
</dbReference>
<feature type="region of interest" description="Disordered" evidence="14">
    <location>
        <begin position="484"/>
        <end position="508"/>
    </location>
</feature>
<evidence type="ECO:0000256" key="5">
    <source>
        <dbReference type="ARBA" id="ARBA00022679"/>
    </source>
</evidence>
<dbReference type="SMART" id="SM00975">
    <property type="entry name" value="Telomerase_RBD"/>
    <property type="match status" value="1"/>
</dbReference>
<sequence length="1214" mass="137377">MGKKRKRPGKGGRRGPTASSQPGMTPSPARCKSPKASDARNGQTTHPVISLYYREVLTLRQYLLSHLPVSSKLRRRRIASLAKSQTAEPSARSLANLLDSTLVGVLKESTPKVDSERQRDYRAFSQSQSRSILVSTDTGPTSPQSEVVDFAIETIFRKAGYQRPEHLLTHGFRRPAVGQTALDVIPGVVAQFPNHNVRILKEAPWADVLGLLGQNGDEIIIRLLFDCGIFAPIDARSGIYFQLSGLPLSGLQRIDNSYSKSQKEPANKKPGTKKSVHVGCRGEARGPNSIILLRRRMLYSRYTRPLKESAPFGLGDTHVFNRRFSLDSTAETVHVMKYIFPREFGLHNVFTSAADPKENVDLFSNHRDREYELACVEEQRRQNRCQSSGDQLRAELGGNDFGKLPRRLRGQALELVQRLRVHHARCSYGELLKYYCPEPTGPWKLGTSEPPTTKGVKDGEPGSSLEQSLVTQMQAKPHCSRLTKSSGIALSPGRASNVERGGKEECPSRFNKPKLSLTDYATPASSVSAFCRAVLQKLIPLAFFGEGPDGVSNRRIIFKHADSLIKMRRYESLSLHKVCKGLKVTAIPWLVPPKLDSPVEGKTKKISLSDFQKRIRLLHEFIFFVFDSILIPLVRANFYVTESQTHRYRLFYFRHDVWKRSTEQPLTELKATMFEELEPKRLNRMLARRSLGYGSLRLLPKATGLRPILNLRRRVVKGADWRNKKFATSVNSTITPIYNMLNWERQQAPAKMGASLYSVGDMHPRLKRFKKQLSQQLPLSGPRNFGDLPRLYFVKLDIQACFDTIPQQNLLQVVEELVSQENYHITKHVEINPHGADPRGYPRRKFAARAAPVTKQQHLPDLIANGGHPRKPNTVYVDTLNQKVQGAEELLDLLDEHVRNNLVKMGKEFYRQRNGIPQGSVLSSLLCNFFYAELEREVLGFLQPRESLLMRLIDDFLLITTDLNQATQFMEVMLRGQPKYGVTVNPTKSLANFTAAVDGIHIPRLEGTSLFPYCGCLIDTHTLEIHHDRDRMLDGGDSAAANLSNALTVETNRLPGRMFTRKVLSTFRLQMHQMYLDEAHNSRSTVLANLYTSLIASAMKMYRYMKSLRGRAHPEPPIIIQTVNALILQTIKMIQARRASSNAPLKCFLRLSHVHYLAAAAFRFVLKRKQTRYTPVLHWLESVGKESRPTTNGEAVRMMQVVKRGNVVFEGWRF</sequence>
<gene>
    <name evidence="16" type="ORF">N7498_005143</name>
</gene>
<dbReference type="Pfam" id="PF00078">
    <property type="entry name" value="RVT_1"/>
    <property type="match status" value="1"/>
</dbReference>
<dbReference type="PANTHER" id="PTHR12066:SF0">
    <property type="entry name" value="TELOMERASE REVERSE TRANSCRIPTASE"/>
    <property type="match status" value="1"/>
</dbReference>
<dbReference type="GO" id="GO:0003720">
    <property type="term" value="F:telomerase activity"/>
    <property type="evidence" value="ECO:0007669"/>
    <property type="project" value="InterPro"/>
</dbReference>
<dbReference type="InterPro" id="IPR049139">
    <property type="entry name" value="TERT_C"/>
</dbReference>
<dbReference type="GO" id="GO:0046872">
    <property type="term" value="F:metal ion binding"/>
    <property type="evidence" value="ECO:0007669"/>
    <property type="project" value="UniProtKB-KW"/>
</dbReference>
<dbReference type="Gene3D" id="3.30.70.2630">
    <property type="match status" value="1"/>
</dbReference>
<dbReference type="GO" id="GO:0042162">
    <property type="term" value="F:telomeric DNA binding"/>
    <property type="evidence" value="ECO:0007669"/>
    <property type="project" value="TreeGrafter"/>
</dbReference>
<dbReference type="PRINTS" id="PR01365">
    <property type="entry name" value="TELOMERASERT"/>
</dbReference>
<evidence type="ECO:0000256" key="13">
    <source>
        <dbReference type="RuleBase" id="RU365061"/>
    </source>
</evidence>
<dbReference type="CDD" id="cd01648">
    <property type="entry name" value="TERT"/>
    <property type="match status" value="1"/>
</dbReference>
<keyword evidence="5 13" id="KW-0808">Transferase</keyword>
<dbReference type="Gene3D" id="1.10.132.70">
    <property type="match status" value="1"/>
</dbReference>
<dbReference type="RefSeq" id="XP_058308743.1">
    <property type="nucleotide sequence ID" value="XM_058452205.1"/>
</dbReference>
<evidence type="ECO:0000256" key="4">
    <source>
        <dbReference type="ARBA" id="ARBA00022454"/>
    </source>
</evidence>
<evidence type="ECO:0000313" key="16">
    <source>
        <dbReference type="EMBL" id="KAJ5204264.1"/>
    </source>
</evidence>
<dbReference type="GeneID" id="83179506"/>
<evidence type="ECO:0000256" key="10">
    <source>
        <dbReference type="ARBA" id="ARBA00022918"/>
    </source>
</evidence>
<dbReference type="PROSITE" id="PS50878">
    <property type="entry name" value="RT_POL"/>
    <property type="match status" value="1"/>
</dbReference>
<evidence type="ECO:0000256" key="9">
    <source>
        <dbReference type="ARBA" id="ARBA00022895"/>
    </source>
</evidence>
<dbReference type="Gene3D" id="1.10.357.90">
    <property type="match status" value="1"/>
</dbReference>
<keyword evidence="10 13" id="KW-0695">RNA-directed DNA polymerase</keyword>
<evidence type="ECO:0000256" key="6">
    <source>
        <dbReference type="ARBA" id="ARBA00022695"/>
    </source>
</evidence>
<evidence type="ECO:0000256" key="3">
    <source>
        <dbReference type="ARBA" id="ARBA00016182"/>
    </source>
</evidence>
<dbReference type="GO" id="GO:0000781">
    <property type="term" value="C:chromosome, telomeric region"/>
    <property type="evidence" value="ECO:0007669"/>
    <property type="project" value="UniProtKB-SubCell"/>
</dbReference>
<dbReference type="GO" id="GO:0070034">
    <property type="term" value="F:telomerase RNA binding"/>
    <property type="evidence" value="ECO:0007669"/>
    <property type="project" value="TreeGrafter"/>
</dbReference>
<reference evidence="16" key="2">
    <citation type="journal article" date="2023" name="IMA Fungus">
        <title>Comparative genomic study of the Penicillium genus elucidates a diverse pangenome and 15 lateral gene transfer events.</title>
        <authorList>
            <person name="Petersen C."/>
            <person name="Sorensen T."/>
            <person name="Nielsen M.R."/>
            <person name="Sondergaard T.E."/>
            <person name="Sorensen J.L."/>
            <person name="Fitzpatrick D.A."/>
            <person name="Frisvad J.C."/>
            <person name="Nielsen K.L."/>
        </authorList>
    </citation>
    <scope>NUCLEOTIDE SEQUENCE</scope>
    <source>
        <strain evidence="16">IBT 15544</strain>
    </source>
</reference>
<dbReference type="Proteomes" id="UP001150904">
    <property type="component" value="Unassembled WGS sequence"/>
</dbReference>
<evidence type="ECO:0000256" key="8">
    <source>
        <dbReference type="ARBA" id="ARBA00022842"/>
    </source>
</evidence>
<dbReference type="EMBL" id="JAPQKR010000012">
    <property type="protein sequence ID" value="KAJ5204264.1"/>
    <property type="molecule type" value="Genomic_DNA"/>
</dbReference>
<evidence type="ECO:0000256" key="14">
    <source>
        <dbReference type="SAM" id="MobiDB-lite"/>
    </source>
</evidence>
<keyword evidence="8 13" id="KW-0460">Magnesium</keyword>
<keyword evidence="9 13" id="KW-0779">Telomere</keyword>
<dbReference type="InterPro" id="IPR003545">
    <property type="entry name" value="Telomerase_RT"/>
</dbReference>
<dbReference type="AlphaFoldDB" id="A0A9W9MN17"/>
<dbReference type="EC" id="2.7.7.49" evidence="2 13"/>
<evidence type="ECO:0000256" key="7">
    <source>
        <dbReference type="ARBA" id="ARBA00022723"/>
    </source>
</evidence>
<feature type="domain" description="Reverse transcriptase" evidence="15">
    <location>
        <begin position="680"/>
        <end position="1018"/>
    </location>
</feature>
<evidence type="ECO:0000313" key="17">
    <source>
        <dbReference type="Proteomes" id="UP001150904"/>
    </source>
</evidence>
<evidence type="ECO:0000256" key="11">
    <source>
        <dbReference type="ARBA" id="ARBA00023242"/>
    </source>
</evidence>
<reference evidence="16" key="1">
    <citation type="submission" date="2022-12" db="EMBL/GenBank/DDBJ databases">
        <authorList>
            <person name="Petersen C."/>
        </authorList>
    </citation>
    <scope>NUCLEOTIDE SEQUENCE</scope>
    <source>
        <strain evidence="16">IBT 15544</strain>
    </source>
</reference>
<comment type="catalytic activity">
    <reaction evidence="12 13">
        <text>DNA(n) + a 2'-deoxyribonucleoside 5'-triphosphate = DNA(n+1) + diphosphate</text>
        <dbReference type="Rhea" id="RHEA:22508"/>
        <dbReference type="Rhea" id="RHEA-COMP:17339"/>
        <dbReference type="Rhea" id="RHEA-COMP:17340"/>
        <dbReference type="ChEBI" id="CHEBI:33019"/>
        <dbReference type="ChEBI" id="CHEBI:61560"/>
        <dbReference type="ChEBI" id="CHEBI:173112"/>
        <dbReference type="EC" id="2.7.7.49"/>
    </reaction>
</comment>
<comment type="subcellular location">
    <subcellularLocation>
        <location evidence="13">Nucleus</location>
    </subcellularLocation>
    <subcellularLocation>
        <location evidence="13">Chromosome</location>
        <location evidence="13">Telomere</location>
    </subcellularLocation>
</comment>
<dbReference type="SUPFAM" id="SSF56672">
    <property type="entry name" value="DNA/RNA polymerases"/>
    <property type="match status" value="1"/>
</dbReference>
<organism evidence="16 17">
    <name type="scientific">Penicillium cinerascens</name>
    <dbReference type="NCBI Taxonomy" id="70096"/>
    <lineage>
        <taxon>Eukaryota</taxon>
        <taxon>Fungi</taxon>
        <taxon>Dikarya</taxon>
        <taxon>Ascomycota</taxon>
        <taxon>Pezizomycotina</taxon>
        <taxon>Eurotiomycetes</taxon>
        <taxon>Eurotiomycetidae</taxon>
        <taxon>Eurotiales</taxon>
        <taxon>Aspergillaceae</taxon>
        <taxon>Penicillium</taxon>
    </lineage>
</organism>
<dbReference type="OrthoDB" id="289721at2759"/>
<proteinExistence type="inferred from homology"/>
<feature type="compositionally biased region" description="Basic residues" evidence="14">
    <location>
        <begin position="1"/>
        <end position="13"/>
    </location>
</feature>
<keyword evidence="17" id="KW-1185">Reference proteome</keyword>
<feature type="region of interest" description="Disordered" evidence="14">
    <location>
        <begin position="258"/>
        <end position="277"/>
    </location>
</feature>
<keyword evidence="6 13" id="KW-0548">Nucleotidyltransferase</keyword>
<evidence type="ECO:0000256" key="2">
    <source>
        <dbReference type="ARBA" id="ARBA00012493"/>
    </source>
</evidence>
<accession>A0A9W9MN17</accession>
<name>A0A9W9MN17_9EURO</name>
<dbReference type="Pfam" id="PF21399">
    <property type="entry name" value="TERT_C"/>
    <property type="match status" value="1"/>
</dbReference>
<dbReference type="GO" id="GO:0000333">
    <property type="term" value="C:telomerase catalytic core complex"/>
    <property type="evidence" value="ECO:0007669"/>
    <property type="project" value="TreeGrafter"/>
</dbReference>
<keyword evidence="4 13" id="KW-0158">Chromosome</keyword>
<evidence type="ECO:0000256" key="12">
    <source>
        <dbReference type="ARBA" id="ARBA00048173"/>
    </source>
</evidence>
<keyword evidence="7 13" id="KW-0479">Metal-binding</keyword>
<feature type="region of interest" description="Disordered" evidence="14">
    <location>
        <begin position="445"/>
        <end position="464"/>
    </location>
</feature>
<comment type="similarity">
    <text evidence="1 13">Belongs to the reverse transcriptase family. Telomerase subfamily.</text>
</comment>
<dbReference type="Pfam" id="PF12009">
    <property type="entry name" value="Telomerase_RBD"/>
    <property type="match status" value="1"/>
</dbReference>
<dbReference type="InterPro" id="IPR021891">
    <property type="entry name" value="Telomerase_RBD"/>
</dbReference>
<feature type="region of interest" description="Disordered" evidence="14">
    <location>
        <begin position="1"/>
        <end position="43"/>
    </location>
</feature>